<dbReference type="EC" id="1.2.1.-" evidence="5"/>
<feature type="domain" description="Aldehyde dehydrogenase" evidence="4">
    <location>
        <begin position="36"/>
        <end position="494"/>
    </location>
</feature>
<comment type="caution">
    <text evidence="5">The sequence shown here is derived from an EMBL/GenBank/DDBJ whole genome shotgun (WGS) entry which is preliminary data.</text>
</comment>
<protein>
    <submittedName>
        <fullName evidence="5">Aldehyde dehydrogenase (NAD+)/gamma-glutamyl-gamma-aminobutyraldehyde dehydrogenase</fullName>
        <ecNumber evidence="5">1.2.1.-</ecNumber>
        <ecNumber evidence="5">1.2.1.3</ecNumber>
    </submittedName>
</protein>
<keyword evidence="6" id="KW-1185">Reference proteome</keyword>
<evidence type="ECO:0000313" key="6">
    <source>
        <dbReference type="Proteomes" id="UP000539111"/>
    </source>
</evidence>
<organism evidence="5 6">
    <name type="scientific">Spelaeicoccus albus</name>
    <dbReference type="NCBI Taxonomy" id="1280376"/>
    <lineage>
        <taxon>Bacteria</taxon>
        <taxon>Bacillati</taxon>
        <taxon>Actinomycetota</taxon>
        <taxon>Actinomycetes</taxon>
        <taxon>Micrococcales</taxon>
        <taxon>Brevibacteriaceae</taxon>
        <taxon>Spelaeicoccus</taxon>
    </lineage>
</organism>
<feature type="active site" evidence="2">
    <location>
        <position position="270"/>
    </location>
</feature>
<gene>
    <name evidence="5" type="ORF">BJY26_001524</name>
</gene>
<dbReference type="SUPFAM" id="SSF53720">
    <property type="entry name" value="ALDH-like"/>
    <property type="match status" value="1"/>
</dbReference>
<dbReference type="InterPro" id="IPR016162">
    <property type="entry name" value="Ald_DH_N"/>
</dbReference>
<proteinExistence type="inferred from homology"/>
<dbReference type="Proteomes" id="UP000539111">
    <property type="component" value="Unassembled WGS sequence"/>
</dbReference>
<dbReference type="InterPro" id="IPR015590">
    <property type="entry name" value="Aldehyde_DH_dom"/>
</dbReference>
<comment type="similarity">
    <text evidence="3">Belongs to the aldehyde dehydrogenase family.</text>
</comment>
<evidence type="ECO:0000313" key="5">
    <source>
        <dbReference type="EMBL" id="NYI67218.1"/>
    </source>
</evidence>
<dbReference type="FunFam" id="3.40.605.10:FF:000001">
    <property type="entry name" value="Aldehyde dehydrogenase 1"/>
    <property type="match status" value="1"/>
</dbReference>
<dbReference type="PROSITE" id="PS00687">
    <property type="entry name" value="ALDEHYDE_DEHYDR_GLU"/>
    <property type="match status" value="1"/>
</dbReference>
<sequence length="500" mass="52201">MLIMAPGNTDSWHDLAAALAIDGRAVIDGERTNATNGRTVADVNPATGNTITEVASVNADDIDRAVRAARAAFDGGRWSRIAAGERKAVLLRLADLMEENADELALLDSLDMGKPVAEARNADVPGAADTFRWYAEAIDKLTDEIPSTDPGSTALVTREALGVVGAITPWNYPLEIASWKLAPALVMGNSVVHKPATGSPLSVLRLADLARQAGLPAGVLNVVPGPGGEAGEAMGMHPDIDVLTFTGSTEVAKTLLGYSGKSNMKRLSLEAGGKSANVVFADTDDLKVAADMAAAGAFYNQGEVCSANCRVLVERAVHDEFVRLVAEASVAYLPGDPLDETSGTGSLVSKSHADDVWSAIEKAKADGELFHGGERRTINGSDAFITPTIIGNLPSDHAVLRDEIFGPLLTVEAFDSEEEAVRIANGTPYGLAASLWTGSLARAHRVAGALVAGTVSVNTVDALGVTTPFGGFKQSGFGRDLSLHAIDTYSALKTTWIQFG</sequence>
<dbReference type="Gene3D" id="3.40.605.10">
    <property type="entry name" value="Aldehyde Dehydrogenase, Chain A, domain 1"/>
    <property type="match status" value="1"/>
</dbReference>
<evidence type="ECO:0000256" key="2">
    <source>
        <dbReference type="PROSITE-ProRule" id="PRU10007"/>
    </source>
</evidence>
<evidence type="ECO:0000256" key="1">
    <source>
        <dbReference type="ARBA" id="ARBA00023002"/>
    </source>
</evidence>
<dbReference type="Pfam" id="PF00171">
    <property type="entry name" value="Aldedh"/>
    <property type="match status" value="1"/>
</dbReference>
<keyword evidence="1 3" id="KW-0560">Oxidoreductase</keyword>
<dbReference type="PANTHER" id="PTHR11699">
    <property type="entry name" value="ALDEHYDE DEHYDROGENASE-RELATED"/>
    <property type="match status" value="1"/>
</dbReference>
<name>A0A7Z0ABM5_9MICO</name>
<accession>A0A7Z0ABM5</accession>
<dbReference type="EC" id="1.2.1.3" evidence="5"/>
<dbReference type="InterPro" id="IPR016161">
    <property type="entry name" value="Ald_DH/histidinol_DH"/>
</dbReference>
<dbReference type="AlphaFoldDB" id="A0A7Z0ABM5"/>
<dbReference type="Gene3D" id="3.40.309.10">
    <property type="entry name" value="Aldehyde Dehydrogenase, Chain A, domain 2"/>
    <property type="match status" value="1"/>
</dbReference>
<evidence type="ECO:0000259" key="4">
    <source>
        <dbReference type="Pfam" id="PF00171"/>
    </source>
</evidence>
<dbReference type="GO" id="GO:0004029">
    <property type="term" value="F:aldehyde dehydrogenase (NAD+) activity"/>
    <property type="evidence" value="ECO:0007669"/>
    <property type="project" value="UniProtKB-EC"/>
</dbReference>
<reference evidence="5 6" key="1">
    <citation type="submission" date="2020-07" db="EMBL/GenBank/DDBJ databases">
        <title>Sequencing the genomes of 1000 actinobacteria strains.</title>
        <authorList>
            <person name="Klenk H.-P."/>
        </authorList>
    </citation>
    <scope>NUCLEOTIDE SEQUENCE [LARGE SCALE GENOMIC DNA]</scope>
    <source>
        <strain evidence="5 6">DSM 26341</strain>
    </source>
</reference>
<dbReference type="InterPro" id="IPR016163">
    <property type="entry name" value="Ald_DH_C"/>
</dbReference>
<evidence type="ECO:0000256" key="3">
    <source>
        <dbReference type="RuleBase" id="RU003345"/>
    </source>
</evidence>
<dbReference type="InterPro" id="IPR029510">
    <property type="entry name" value="Ald_DH_CS_GLU"/>
</dbReference>
<dbReference type="EMBL" id="JACBZP010000001">
    <property type="protein sequence ID" value="NYI67218.1"/>
    <property type="molecule type" value="Genomic_DNA"/>
</dbReference>